<dbReference type="EMBL" id="CTEC01000002">
    <property type="protein sequence ID" value="CQD18134.1"/>
    <property type="molecule type" value="Genomic_DNA"/>
</dbReference>
<accession>A0A0U1DLV9</accession>
<gene>
    <name evidence="1" type="ORF">BN000_04075</name>
</gene>
<name>A0A0U1DLV9_9MYCO</name>
<proteinExistence type="predicted"/>
<dbReference type="Proteomes" id="UP000199601">
    <property type="component" value="Unassembled WGS sequence"/>
</dbReference>
<dbReference type="AlphaFoldDB" id="A0A0U1DLV9"/>
<reference evidence="2" key="1">
    <citation type="submission" date="2015-03" db="EMBL/GenBank/DDBJ databases">
        <authorList>
            <person name="Urmite Genomes"/>
        </authorList>
    </citation>
    <scope>NUCLEOTIDE SEQUENCE [LARGE SCALE GENOMIC DNA]</scope>
    <source>
        <strain evidence="2">CSUR P1344</strain>
    </source>
</reference>
<keyword evidence="2" id="KW-1185">Reference proteome</keyword>
<evidence type="ECO:0000313" key="2">
    <source>
        <dbReference type="Proteomes" id="UP000199601"/>
    </source>
</evidence>
<sequence>MNDLTPGKRLRGRVGGTEILVVRPPAAPVELSCGGEPMTADLAVNAAAASSTENDTVLGKRYVDTETGLEVLCTKPGPGVLTANGRELTVKAPNALPASD</sequence>
<protein>
    <submittedName>
        <fullName evidence="1">Uncharacterized protein</fullName>
    </submittedName>
</protein>
<organism evidence="1 2">
    <name type="scientific">Mycobacterium europaeum</name>
    <dbReference type="NCBI Taxonomy" id="761804"/>
    <lineage>
        <taxon>Bacteria</taxon>
        <taxon>Bacillati</taxon>
        <taxon>Actinomycetota</taxon>
        <taxon>Actinomycetes</taxon>
        <taxon>Mycobacteriales</taxon>
        <taxon>Mycobacteriaceae</taxon>
        <taxon>Mycobacterium</taxon>
        <taxon>Mycobacterium simiae complex</taxon>
    </lineage>
</organism>
<dbReference type="RefSeq" id="WP_090422488.1">
    <property type="nucleotide sequence ID" value="NZ_CTEC01000002.1"/>
</dbReference>
<evidence type="ECO:0000313" key="1">
    <source>
        <dbReference type="EMBL" id="CQD18134.1"/>
    </source>
</evidence>